<dbReference type="PANTHER" id="PTHR12703">
    <property type="entry name" value="TRANSMEMBRANE PROTEIN 33"/>
    <property type="match status" value="1"/>
</dbReference>
<name>A0A1Y2F9Q7_9FUNG</name>
<dbReference type="Proteomes" id="UP000193920">
    <property type="component" value="Unassembled WGS sequence"/>
</dbReference>
<evidence type="ECO:0000313" key="7">
    <source>
        <dbReference type="EMBL" id="ORY80619.1"/>
    </source>
</evidence>
<comment type="caution">
    <text evidence="7">The sequence shown here is derived from an EMBL/GenBank/DDBJ whole genome shotgun (WGS) entry which is preliminary data.</text>
</comment>
<dbReference type="GO" id="GO:0016020">
    <property type="term" value="C:membrane"/>
    <property type="evidence" value="ECO:0007669"/>
    <property type="project" value="UniProtKB-SubCell"/>
</dbReference>
<protein>
    <submittedName>
        <fullName evidence="7">Uncharacterized protein</fullName>
    </submittedName>
</protein>
<evidence type="ECO:0000256" key="4">
    <source>
        <dbReference type="ARBA" id="ARBA00022989"/>
    </source>
</evidence>
<dbReference type="GO" id="GO:0005783">
    <property type="term" value="C:endoplasmic reticulum"/>
    <property type="evidence" value="ECO:0007669"/>
    <property type="project" value="TreeGrafter"/>
</dbReference>
<gene>
    <name evidence="7" type="ORF">LY90DRAFT_664483</name>
</gene>
<feature type="transmembrane region" description="Helical" evidence="6">
    <location>
        <begin position="105"/>
        <end position="129"/>
    </location>
</feature>
<evidence type="ECO:0000256" key="5">
    <source>
        <dbReference type="ARBA" id="ARBA00023136"/>
    </source>
</evidence>
<dbReference type="Pfam" id="PF03661">
    <property type="entry name" value="TMEM33_Pom33"/>
    <property type="match status" value="1"/>
</dbReference>
<dbReference type="InterPro" id="IPR051645">
    <property type="entry name" value="PER33/POM33_regulator"/>
</dbReference>
<keyword evidence="5 6" id="KW-0472">Membrane</keyword>
<dbReference type="EMBL" id="MCOG01000012">
    <property type="protein sequence ID" value="ORY80619.1"/>
    <property type="molecule type" value="Genomic_DNA"/>
</dbReference>
<comment type="subcellular location">
    <subcellularLocation>
        <location evidence="1">Membrane</location>
        <topology evidence="1">Multi-pass membrane protein</topology>
    </subcellularLocation>
</comment>
<dbReference type="GO" id="GO:0071786">
    <property type="term" value="P:endoplasmic reticulum tubular network organization"/>
    <property type="evidence" value="ECO:0007669"/>
    <property type="project" value="TreeGrafter"/>
</dbReference>
<accession>A0A1Y2F9Q7</accession>
<evidence type="ECO:0000256" key="6">
    <source>
        <dbReference type="SAM" id="Phobius"/>
    </source>
</evidence>
<dbReference type="InterPro" id="IPR005344">
    <property type="entry name" value="TMEM33/Pom33"/>
</dbReference>
<comment type="similarity">
    <text evidence="2">Belongs to the PER33/POM33 family.</text>
</comment>
<evidence type="ECO:0000313" key="8">
    <source>
        <dbReference type="Proteomes" id="UP000193920"/>
    </source>
</evidence>
<evidence type="ECO:0000256" key="1">
    <source>
        <dbReference type="ARBA" id="ARBA00004141"/>
    </source>
</evidence>
<dbReference type="AlphaFoldDB" id="A0A1Y2F9Q7"/>
<reference evidence="7 8" key="1">
    <citation type="submission" date="2016-08" db="EMBL/GenBank/DDBJ databases">
        <title>A Parts List for Fungal Cellulosomes Revealed by Comparative Genomics.</title>
        <authorList>
            <consortium name="DOE Joint Genome Institute"/>
            <person name="Haitjema C.H."/>
            <person name="Gilmore S.P."/>
            <person name="Henske J.K."/>
            <person name="Solomon K.V."/>
            <person name="De Groot R."/>
            <person name="Kuo A."/>
            <person name="Mondo S.J."/>
            <person name="Salamov A.A."/>
            <person name="Labutti K."/>
            <person name="Zhao Z."/>
            <person name="Chiniquy J."/>
            <person name="Barry K."/>
            <person name="Brewer H.M."/>
            <person name="Purvine S.O."/>
            <person name="Wright A.T."/>
            <person name="Boxma B."/>
            <person name="Van Alen T."/>
            <person name="Hackstein J.H."/>
            <person name="Baker S.E."/>
            <person name="Grigoriev I.V."/>
            <person name="O'Malley M.A."/>
        </authorList>
    </citation>
    <scope>NUCLEOTIDE SEQUENCE [LARGE SCALE GENOMIC DNA]</scope>
    <source>
        <strain evidence="7 8">G1</strain>
    </source>
</reference>
<keyword evidence="3 6" id="KW-0812">Transmembrane</keyword>
<evidence type="ECO:0000256" key="3">
    <source>
        <dbReference type="ARBA" id="ARBA00022692"/>
    </source>
</evidence>
<sequence>MLGKNKSTNDVKTKDVIENNRDQRFVTKFSILIASLKFLWFVGHVIVVYNTIINTTIAKFNTNYSTSYQKALIGSIISNLVILYKTHGIPDFASSWFENICRDENFHYLVLAIIFVFNRPLFFLLYPFAGYSVFHIANFVYAEFLSSTPQSNLAIKIYNFINNYQDYVVKKIAQYEIFIAFPMVFVAAIFRQVSFLIVLIYGRFLYMRYYVSPIVRNVWKEFQNFCERKVEGNTRDANTKPLPKGVKYAYFGLERFCQDFLYPLEQLEPKKHTQIPVIVQAPAEQVEEIQSSSQPIETKN</sequence>
<dbReference type="PANTHER" id="PTHR12703:SF4">
    <property type="entry name" value="TRANSMEMBRANE PROTEIN 33"/>
    <property type="match status" value="1"/>
</dbReference>
<proteinExistence type="inferred from homology"/>
<feature type="transmembrane region" description="Helical" evidence="6">
    <location>
        <begin position="29"/>
        <end position="47"/>
    </location>
</feature>
<evidence type="ECO:0000256" key="2">
    <source>
        <dbReference type="ARBA" id="ARBA00007322"/>
    </source>
</evidence>
<keyword evidence="8" id="KW-1185">Reference proteome</keyword>
<organism evidence="7 8">
    <name type="scientific">Neocallimastix californiae</name>
    <dbReference type="NCBI Taxonomy" id="1754190"/>
    <lineage>
        <taxon>Eukaryota</taxon>
        <taxon>Fungi</taxon>
        <taxon>Fungi incertae sedis</taxon>
        <taxon>Chytridiomycota</taxon>
        <taxon>Chytridiomycota incertae sedis</taxon>
        <taxon>Neocallimastigomycetes</taxon>
        <taxon>Neocallimastigales</taxon>
        <taxon>Neocallimastigaceae</taxon>
        <taxon>Neocallimastix</taxon>
    </lineage>
</organism>
<dbReference type="OrthoDB" id="5581259at2759"/>
<keyword evidence="4 6" id="KW-1133">Transmembrane helix</keyword>
<feature type="transmembrane region" description="Helical" evidence="6">
    <location>
        <begin position="177"/>
        <end position="201"/>
    </location>
</feature>
<dbReference type="GO" id="GO:0061024">
    <property type="term" value="P:membrane organization"/>
    <property type="evidence" value="ECO:0007669"/>
    <property type="project" value="TreeGrafter"/>
</dbReference>